<protein>
    <submittedName>
        <fullName evidence="1">Uncharacterized protein</fullName>
    </submittedName>
</protein>
<evidence type="ECO:0000313" key="1">
    <source>
        <dbReference type="EMBL" id="MDR6538579.1"/>
    </source>
</evidence>
<dbReference type="RefSeq" id="WP_309905503.1">
    <property type="nucleotide sequence ID" value="NZ_JAVDRF010000011.1"/>
</dbReference>
<dbReference type="Proteomes" id="UP001184230">
    <property type="component" value="Unassembled WGS sequence"/>
</dbReference>
<reference evidence="1 2" key="1">
    <citation type="submission" date="2023-07" db="EMBL/GenBank/DDBJ databases">
        <title>Sorghum-associated microbial communities from plants grown in Nebraska, USA.</title>
        <authorList>
            <person name="Schachtman D."/>
        </authorList>
    </citation>
    <scope>NUCLEOTIDE SEQUENCE [LARGE SCALE GENOMIC DNA]</scope>
    <source>
        <strain evidence="1 2">DS1781</strain>
    </source>
</reference>
<dbReference type="EMBL" id="JAVDRF010000011">
    <property type="protein sequence ID" value="MDR6538579.1"/>
    <property type="molecule type" value="Genomic_DNA"/>
</dbReference>
<gene>
    <name evidence="1" type="ORF">J2739_004372</name>
</gene>
<organism evidence="1 2">
    <name type="scientific">Variovorax soli</name>
    <dbReference type="NCBI Taxonomy" id="376815"/>
    <lineage>
        <taxon>Bacteria</taxon>
        <taxon>Pseudomonadati</taxon>
        <taxon>Pseudomonadota</taxon>
        <taxon>Betaproteobacteria</taxon>
        <taxon>Burkholderiales</taxon>
        <taxon>Comamonadaceae</taxon>
        <taxon>Variovorax</taxon>
    </lineage>
</organism>
<evidence type="ECO:0000313" key="2">
    <source>
        <dbReference type="Proteomes" id="UP001184230"/>
    </source>
</evidence>
<accession>A0ABU1NJE2</accession>
<proteinExistence type="predicted"/>
<comment type="caution">
    <text evidence="1">The sequence shown here is derived from an EMBL/GenBank/DDBJ whole genome shotgun (WGS) entry which is preliminary data.</text>
</comment>
<name>A0ABU1NJE2_9BURK</name>
<keyword evidence="2" id="KW-1185">Reference proteome</keyword>
<sequence length="61" mass="6983">MTIRREAIGLQRLFRRAVEDLSFDQFLITQLNARLSQFISVVERIRVIDIPGLNKVAGIAN</sequence>